<dbReference type="AlphaFoldDB" id="A0A5C8PBU9"/>
<dbReference type="RefSeq" id="WP_147851035.1">
    <property type="nucleotide sequence ID" value="NZ_VDUZ01000049.1"/>
</dbReference>
<comment type="function">
    <text evidence="6">Membrane-associated protein that warps the membrane surface to access and bind aromatic isoprenes with high specificity, including ubiquinone (CoQ) isoprene intermediates and presents them directly to COQ7, therefore facilitating the COQ7-mediated hydroxylase step. Participates in the biosynthesis of coenzyme Q, also named ubiquinone, an essential lipid-soluble electron transporter for aerobic cellular respiration.</text>
</comment>
<feature type="domain" description="COQ9 C-terminal" evidence="7">
    <location>
        <begin position="120"/>
        <end position="190"/>
    </location>
</feature>
<accession>A0A5C8PBU9</accession>
<evidence type="ECO:0000256" key="2">
    <source>
        <dbReference type="ARBA" id="ARBA00010766"/>
    </source>
</evidence>
<evidence type="ECO:0000313" key="8">
    <source>
        <dbReference type="EMBL" id="TXL71055.1"/>
    </source>
</evidence>
<comment type="similarity">
    <text evidence="2">Belongs to the COQ9 family.</text>
</comment>
<organism evidence="8 9">
    <name type="scientific">Vineibacter terrae</name>
    <dbReference type="NCBI Taxonomy" id="2586908"/>
    <lineage>
        <taxon>Bacteria</taxon>
        <taxon>Pseudomonadati</taxon>
        <taxon>Pseudomonadota</taxon>
        <taxon>Alphaproteobacteria</taxon>
        <taxon>Hyphomicrobiales</taxon>
        <taxon>Vineibacter</taxon>
    </lineage>
</organism>
<protein>
    <submittedName>
        <fullName evidence="8">COQ9 family protein</fullName>
    </submittedName>
</protein>
<name>A0A5C8PBU9_9HYPH</name>
<dbReference type="Pfam" id="PF08511">
    <property type="entry name" value="COQ9"/>
    <property type="match status" value="1"/>
</dbReference>
<dbReference type="GO" id="GO:0008289">
    <property type="term" value="F:lipid binding"/>
    <property type="evidence" value="ECO:0007669"/>
    <property type="project" value="UniProtKB-KW"/>
</dbReference>
<dbReference type="PANTHER" id="PTHR21427:SF19">
    <property type="entry name" value="UBIQUINONE BIOSYNTHESIS PROTEIN COQ9, MITOCHONDRIAL"/>
    <property type="match status" value="1"/>
</dbReference>
<keyword evidence="5" id="KW-0446">Lipid-binding</keyword>
<proteinExistence type="inferred from homology"/>
<dbReference type="PANTHER" id="PTHR21427">
    <property type="entry name" value="UBIQUINONE BIOSYNTHESIS PROTEIN COQ9, MITOCHONDRIAL"/>
    <property type="match status" value="1"/>
</dbReference>
<dbReference type="OrthoDB" id="7201143at2"/>
<evidence type="ECO:0000256" key="1">
    <source>
        <dbReference type="ARBA" id="ARBA00004749"/>
    </source>
</evidence>
<evidence type="ECO:0000256" key="5">
    <source>
        <dbReference type="ARBA" id="ARBA00023121"/>
    </source>
</evidence>
<keyword evidence="4" id="KW-0809">Transit peptide</keyword>
<dbReference type="Proteomes" id="UP000321638">
    <property type="component" value="Unassembled WGS sequence"/>
</dbReference>
<reference evidence="8 9" key="1">
    <citation type="submission" date="2019-06" db="EMBL/GenBank/DDBJ databases">
        <title>New taxonomy in bacterial strain CC-CFT640, isolated from vineyard.</title>
        <authorList>
            <person name="Lin S.-Y."/>
            <person name="Tsai C.-F."/>
            <person name="Young C.-C."/>
        </authorList>
    </citation>
    <scope>NUCLEOTIDE SEQUENCE [LARGE SCALE GENOMIC DNA]</scope>
    <source>
        <strain evidence="8 9">CC-CFT640</strain>
    </source>
</reference>
<evidence type="ECO:0000256" key="4">
    <source>
        <dbReference type="ARBA" id="ARBA00022946"/>
    </source>
</evidence>
<keyword evidence="3" id="KW-0831">Ubiquinone biosynthesis</keyword>
<evidence type="ECO:0000256" key="6">
    <source>
        <dbReference type="ARBA" id="ARBA00058104"/>
    </source>
</evidence>
<comment type="caution">
    <text evidence="8">The sequence shown here is derived from an EMBL/GenBank/DDBJ whole genome shotgun (WGS) entry which is preliminary data.</text>
</comment>
<sequence length="209" mass="23459">MDDKPDAGDSLRDRVLDAVLFNVAFDGWGPSGVRAAVRDGAITAEEAALAFPGGALDMIEYHSIRADRRMVEELERRNVGGLKVRDRITLAVRVRLEQNAAHREGVRRALAILALPINAPLAARLLYRTVDAIWYAAGDRSADFSFYTKRATLAAVYSSTVLYWLNDRSEGMSDTWAFLDRRIADVMRFEQLKSRIRGFGDRWRPGSAR</sequence>
<evidence type="ECO:0000259" key="7">
    <source>
        <dbReference type="Pfam" id="PF08511"/>
    </source>
</evidence>
<keyword evidence="9" id="KW-1185">Reference proteome</keyword>
<dbReference type="InterPro" id="IPR013718">
    <property type="entry name" value="COQ9_C"/>
</dbReference>
<dbReference type="NCBIfam" id="TIGR02396">
    <property type="entry name" value="diverge_rpsU"/>
    <property type="match status" value="1"/>
</dbReference>
<dbReference type="Gene3D" id="1.10.357.10">
    <property type="entry name" value="Tetracycline Repressor, domain 2"/>
    <property type="match status" value="1"/>
</dbReference>
<comment type="pathway">
    <text evidence="1">Cofactor biosynthesis; ubiquinone biosynthesis.</text>
</comment>
<dbReference type="InterPro" id="IPR012762">
    <property type="entry name" value="Ubiq_biosynth_COQ9"/>
</dbReference>
<dbReference type="EMBL" id="VDUZ01000049">
    <property type="protein sequence ID" value="TXL71055.1"/>
    <property type="molecule type" value="Genomic_DNA"/>
</dbReference>
<gene>
    <name evidence="8" type="ORF">FHP25_31780</name>
</gene>
<evidence type="ECO:0000256" key="3">
    <source>
        <dbReference type="ARBA" id="ARBA00022688"/>
    </source>
</evidence>
<evidence type="ECO:0000313" key="9">
    <source>
        <dbReference type="Proteomes" id="UP000321638"/>
    </source>
</evidence>
<dbReference type="GO" id="GO:0006744">
    <property type="term" value="P:ubiquinone biosynthetic process"/>
    <property type="evidence" value="ECO:0007669"/>
    <property type="project" value="UniProtKB-KW"/>
</dbReference>